<evidence type="ECO:0000313" key="5">
    <source>
        <dbReference type="EMBL" id="KAF9621443.1"/>
    </source>
</evidence>
<feature type="compositionally biased region" description="Basic and acidic residues" evidence="3">
    <location>
        <begin position="285"/>
        <end position="294"/>
    </location>
</feature>
<evidence type="ECO:0000256" key="2">
    <source>
        <dbReference type="PROSITE-ProRule" id="PRU00332"/>
    </source>
</evidence>
<dbReference type="Pfam" id="PF05383">
    <property type="entry name" value="La"/>
    <property type="match status" value="1"/>
</dbReference>
<reference evidence="5 6" key="1">
    <citation type="submission" date="2020-10" db="EMBL/GenBank/DDBJ databases">
        <title>The Coptis chinensis genome and diversification of protoberbering-type alkaloids.</title>
        <authorList>
            <person name="Wang B."/>
            <person name="Shu S."/>
            <person name="Song C."/>
            <person name="Liu Y."/>
        </authorList>
    </citation>
    <scope>NUCLEOTIDE SEQUENCE [LARGE SCALE GENOMIC DNA]</scope>
    <source>
        <strain evidence="5">HL-2020</strain>
        <tissue evidence="5">Leaf</tissue>
    </source>
</reference>
<feature type="compositionally biased region" description="Polar residues" evidence="3">
    <location>
        <begin position="165"/>
        <end position="177"/>
    </location>
</feature>
<dbReference type="InterPro" id="IPR045180">
    <property type="entry name" value="La_dom_prot"/>
</dbReference>
<dbReference type="InterPro" id="IPR036388">
    <property type="entry name" value="WH-like_DNA-bd_sf"/>
</dbReference>
<feature type="compositionally biased region" description="Gly residues" evidence="3">
    <location>
        <begin position="187"/>
        <end position="196"/>
    </location>
</feature>
<dbReference type="PANTHER" id="PTHR22792:SF132">
    <property type="entry name" value="LA-RELATED PROTEIN 1"/>
    <property type="match status" value="1"/>
</dbReference>
<organism evidence="5 6">
    <name type="scientific">Coptis chinensis</name>
    <dbReference type="NCBI Taxonomy" id="261450"/>
    <lineage>
        <taxon>Eukaryota</taxon>
        <taxon>Viridiplantae</taxon>
        <taxon>Streptophyta</taxon>
        <taxon>Embryophyta</taxon>
        <taxon>Tracheophyta</taxon>
        <taxon>Spermatophyta</taxon>
        <taxon>Magnoliopsida</taxon>
        <taxon>Ranunculales</taxon>
        <taxon>Ranunculaceae</taxon>
        <taxon>Coptidoideae</taxon>
        <taxon>Coptis</taxon>
    </lineage>
</organism>
<evidence type="ECO:0000259" key="4">
    <source>
        <dbReference type="PROSITE" id="PS50961"/>
    </source>
</evidence>
<keyword evidence="1 2" id="KW-0694">RNA-binding</keyword>
<dbReference type="InterPro" id="IPR036390">
    <property type="entry name" value="WH_DNA-bd_sf"/>
</dbReference>
<protein>
    <recommendedName>
        <fullName evidence="4">HTH La-type RNA-binding domain-containing protein</fullName>
    </recommendedName>
</protein>
<dbReference type="InterPro" id="IPR006630">
    <property type="entry name" value="La_HTH"/>
</dbReference>
<dbReference type="SMART" id="SM00715">
    <property type="entry name" value="LA"/>
    <property type="match status" value="1"/>
</dbReference>
<dbReference type="Gene3D" id="1.10.10.10">
    <property type="entry name" value="Winged helix-like DNA-binding domain superfamily/Winged helix DNA-binding domain"/>
    <property type="match status" value="1"/>
</dbReference>
<feature type="compositionally biased region" description="Low complexity" evidence="3">
    <location>
        <begin position="57"/>
        <end position="86"/>
    </location>
</feature>
<dbReference type="Proteomes" id="UP000631114">
    <property type="component" value="Unassembled WGS sequence"/>
</dbReference>
<name>A0A835M6G1_9MAGN</name>
<feature type="compositionally biased region" description="Low complexity" evidence="3">
    <location>
        <begin position="1"/>
        <end position="17"/>
    </location>
</feature>
<feature type="domain" description="HTH La-type RNA-binding" evidence="4">
    <location>
        <begin position="380"/>
        <end position="469"/>
    </location>
</feature>
<accession>A0A835M6G1</accession>
<evidence type="ECO:0000313" key="6">
    <source>
        <dbReference type="Proteomes" id="UP000631114"/>
    </source>
</evidence>
<evidence type="ECO:0000256" key="1">
    <source>
        <dbReference type="ARBA" id="ARBA00022884"/>
    </source>
</evidence>
<dbReference type="SUPFAM" id="SSF46785">
    <property type="entry name" value="Winged helix' DNA-binding domain"/>
    <property type="match status" value="1"/>
</dbReference>
<feature type="region of interest" description="Disordered" evidence="3">
    <location>
        <begin position="495"/>
        <end position="540"/>
    </location>
</feature>
<comment type="caution">
    <text evidence="5">The sequence shown here is derived from an EMBL/GenBank/DDBJ whole genome shotgun (WGS) entry which is preliminary data.</text>
</comment>
<sequence length="540" mass="57692">MATTVSDSPRSSSISTTNEFRRNSRNLPAPWANIVRGESDSPVSIDDDTDSGKVIVSSSPDISAAEAAPPDIIITTTSDSSNSNNNVAARGTNSSSKKPAWNKPSASNGAVVEVGPVMGAVSWPALSDAAKASPKDSIKTLPDGSAATQGNVVVASSPKKLGGNANPNLVNLVSNHTLPARQKSMKRGGGGSGSANGGHQPHPPPPPPMVEMSHNNSTKTAPLVPGTSPRDNSSKTHNWEGGSRTGGGSQSHGGNEHSQPRNSFRRSGGGHHRGDGNNHYGHGNNRREHDRAANHDSNTTHRGYNGSRDGHMQQRVPQRNFVRPMPPSTASFVSPQPIRPFGNPLSFPADMPPPVYYVPQTDPLRGVPFFHPAAPFMILPPPDPTLPARLAKQIEYYFSPENLCKDIFLRTYMDGQGWVSISIIANFNRVKQLATNIQFILESVRTSTVVEVQGDQVRKRNDWMNWILLPSQPASAPDTPSSSTNHDVLTNRLQSIGLEEGNTASGNGKDPADAHQQASSAEDLYDQSKAFNGEGQEKLQ</sequence>
<feature type="region of interest" description="Disordered" evidence="3">
    <location>
        <begin position="1"/>
        <end position="108"/>
    </location>
</feature>
<feature type="region of interest" description="Disordered" evidence="3">
    <location>
        <begin position="127"/>
        <end position="313"/>
    </location>
</feature>
<dbReference type="GO" id="GO:0003723">
    <property type="term" value="F:RNA binding"/>
    <property type="evidence" value="ECO:0007669"/>
    <property type="project" value="UniProtKB-UniRule"/>
</dbReference>
<evidence type="ECO:0000256" key="3">
    <source>
        <dbReference type="SAM" id="MobiDB-lite"/>
    </source>
</evidence>
<dbReference type="PANTHER" id="PTHR22792">
    <property type="entry name" value="LUPUS LA PROTEIN-RELATED"/>
    <property type="match status" value="1"/>
</dbReference>
<dbReference type="EMBL" id="JADFTS010000002">
    <property type="protein sequence ID" value="KAF9621443.1"/>
    <property type="molecule type" value="Genomic_DNA"/>
</dbReference>
<dbReference type="AlphaFoldDB" id="A0A835M6G1"/>
<dbReference type="GO" id="GO:0005737">
    <property type="term" value="C:cytoplasm"/>
    <property type="evidence" value="ECO:0007669"/>
    <property type="project" value="UniProtKB-ARBA"/>
</dbReference>
<gene>
    <name evidence="5" type="ORF">IFM89_021482</name>
</gene>
<proteinExistence type="predicted"/>
<dbReference type="PROSITE" id="PS50961">
    <property type="entry name" value="HTH_LA"/>
    <property type="match status" value="1"/>
</dbReference>
<dbReference type="OrthoDB" id="340227at2759"/>
<dbReference type="CDD" id="cd07323">
    <property type="entry name" value="LAM"/>
    <property type="match status" value="1"/>
</dbReference>
<keyword evidence="6" id="KW-1185">Reference proteome</keyword>